<evidence type="ECO:0000313" key="3">
    <source>
        <dbReference type="EMBL" id="MTI25270.1"/>
    </source>
</evidence>
<evidence type="ECO:0000313" key="4">
    <source>
        <dbReference type="Proteomes" id="UP000798808"/>
    </source>
</evidence>
<dbReference type="Pfam" id="PF08484">
    <property type="entry name" value="Methyltransf_14"/>
    <property type="match status" value="1"/>
</dbReference>
<dbReference type="SUPFAM" id="SSF53335">
    <property type="entry name" value="S-adenosyl-L-methionine-dependent methyltransferases"/>
    <property type="match status" value="1"/>
</dbReference>
<keyword evidence="3" id="KW-0489">Methyltransferase</keyword>
<comment type="caution">
    <text evidence="3">The sequence shown here is derived from an EMBL/GenBank/DDBJ whole genome shotgun (WGS) entry which is preliminary data.</text>
</comment>
<dbReference type="InterPro" id="IPR029063">
    <property type="entry name" value="SAM-dependent_MTases_sf"/>
</dbReference>
<dbReference type="Gene3D" id="6.20.50.110">
    <property type="entry name" value="Methyltransferase, zinc-binding domain"/>
    <property type="match status" value="1"/>
</dbReference>
<dbReference type="InterPro" id="IPR013691">
    <property type="entry name" value="MeTrfase_14"/>
</dbReference>
<evidence type="ECO:0000259" key="1">
    <source>
        <dbReference type="Pfam" id="PF08421"/>
    </source>
</evidence>
<feature type="domain" description="Methyltransferase putative zinc binding" evidence="1">
    <location>
        <begin position="4"/>
        <end position="65"/>
    </location>
</feature>
<dbReference type="RefSeq" id="WP_155171302.1">
    <property type="nucleotide sequence ID" value="NZ_BAAAFL010000010.1"/>
</dbReference>
<feature type="domain" description="C-methyltransferase" evidence="2">
    <location>
        <begin position="245"/>
        <end position="403"/>
    </location>
</feature>
<dbReference type="InterPro" id="IPR038576">
    <property type="entry name" value="Methyltransf_Zn-bd_dom_put_sf"/>
</dbReference>
<evidence type="ECO:0000259" key="2">
    <source>
        <dbReference type="Pfam" id="PF08484"/>
    </source>
</evidence>
<organism evidence="3 4">
    <name type="scientific">Fulvivirga kasyanovii</name>
    <dbReference type="NCBI Taxonomy" id="396812"/>
    <lineage>
        <taxon>Bacteria</taxon>
        <taxon>Pseudomonadati</taxon>
        <taxon>Bacteroidota</taxon>
        <taxon>Cytophagia</taxon>
        <taxon>Cytophagales</taxon>
        <taxon>Fulvivirgaceae</taxon>
        <taxon>Fulvivirga</taxon>
    </lineage>
</organism>
<keyword evidence="4" id="KW-1185">Reference proteome</keyword>
<dbReference type="Gene3D" id="3.40.50.150">
    <property type="entry name" value="Vaccinia Virus protein VP39"/>
    <property type="match status" value="1"/>
</dbReference>
<dbReference type="PANTHER" id="PTHR43861">
    <property type="entry name" value="TRANS-ACONITATE 2-METHYLTRANSFERASE-RELATED"/>
    <property type="match status" value="1"/>
</dbReference>
<accession>A0ABW9RMU8</accession>
<dbReference type="GO" id="GO:0032259">
    <property type="term" value="P:methylation"/>
    <property type="evidence" value="ECO:0007669"/>
    <property type="project" value="UniProtKB-KW"/>
</dbReference>
<protein>
    <submittedName>
        <fullName evidence="3">Class I SAM-dependent methyltransferase</fullName>
    </submittedName>
</protein>
<name>A0ABW9RMU8_9BACT</name>
<keyword evidence="3" id="KW-0808">Transferase</keyword>
<dbReference type="Gene3D" id="3.40.50.720">
    <property type="entry name" value="NAD(P)-binding Rossmann-like Domain"/>
    <property type="match status" value="1"/>
</dbReference>
<dbReference type="Proteomes" id="UP000798808">
    <property type="component" value="Unassembled WGS sequence"/>
</dbReference>
<dbReference type="InterPro" id="IPR013630">
    <property type="entry name" value="Methyltransf_Zn-bd_dom_put"/>
</dbReference>
<dbReference type="GO" id="GO:0008168">
    <property type="term" value="F:methyltransferase activity"/>
    <property type="evidence" value="ECO:0007669"/>
    <property type="project" value="UniProtKB-KW"/>
</dbReference>
<reference evidence="3 4" key="1">
    <citation type="submission" date="2019-02" db="EMBL/GenBank/DDBJ databases">
        <authorList>
            <person name="Goldberg S.R."/>
            <person name="Haltli B.A."/>
            <person name="Correa H."/>
            <person name="Russell K.G."/>
        </authorList>
    </citation>
    <scope>NUCLEOTIDE SEQUENCE [LARGE SCALE GENOMIC DNA]</scope>
    <source>
        <strain evidence="3 4">JCM 16186</strain>
    </source>
</reference>
<gene>
    <name evidence="3" type="ORF">E1163_09985</name>
</gene>
<dbReference type="EMBL" id="SMLW01000499">
    <property type="protein sequence ID" value="MTI25270.1"/>
    <property type="molecule type" value="Genomic_DNA"/>
</dbReference>
<dbReference type="Pfam" id="PF13489">
    <property type="entry name" value="Methyltransf_23"/>
    <property type="match status" value="1"/>
</dbReference>
<dbReference type="Pfam" id="PF08421">
    <property type="entry name" value="Methyltransf_13"/>
    <property type="match status" value="1"/>
</dbReference>
<sequence>MNKCRFCGHPLNFKFIDLQHSPVSNAFIPMERCKAAEVTYPLNVNVCDSCFLVQTEDYQTSSELFTSDYPYFSSFSKSWLLHSSDYVDMMIERFEIDSSSYVVEVASNDGYLLQFFKQQGVKVCGIEPTQSTADVAISKGIETVVDFFGEDLAARHFADKKADLIIGNNVLAHVPDINDFVGGVKFGLALDGICTFEFPHLVELIANNQFDTIYHEHFSYFSFQTVYKIFDTHGLTVFDVQKLKTHGGSLRVFLKHKGDENHMVTSQVDDLLNEEKQLGVLSRDYYKNFEQKAFTVKLELLEFLISAKKANKKVAAYGAAAKGNTLLNYCGVKVDLIDYCCDANIHKQGMFMPGSHISIMSPDYIKEDKPDYILILPWNLKDEITSDLSYIRDWGGHFIVAIPKLTII</sequence>
<proteinExistence type="predicted"/>
<dbReference type="PANTHER" id="PTHR43861:SF5">
    <property type="entry name" value="BLL5978 PROTEIN"/>
    <property type="match status" value="1"/>
</dbReference>